<dbReference type="RefSeq" id="WP_061926852.1">
    <property type="nucleotide sequence ID" value="NZ_CP012669.1"/>
</dbReference>
<evidence type="ECO:0000313" key="2">
    <source>
        <dbReference type="EMBL" id="ALE17739.1"/>
    </source>
</evidence>
<dbReference type="KEGG" id="aep:AMC99_02466"/>
<dbReference type="STRING" id="361183.AMC99_02466"/>
<dbReference type="InterPro" id="IPR019236">
    <property type="entry name" value="APP1_cat"/>
</dbReference>
<dbReference type="EMBL" id="CP012669">
    <property type="protein sequence ID" value="ALE17739.1"/>
    <property type="molecule type" value="Genomic_DNA"/>
</dbReference>
<accession>A0A0M4MA18</accession>
<proteinExistence type="predicted"/>
<reference evidence="2 3" key="1">
    <citation type="submission" date="2015-09" db="EMBL/GenBank/DDBJ databases">
        <title>Complete genome sequence of a benzo[a]pyrene-degrading bacterium Altererythrobacter epoxidivorans CGMCC 1.7731T.</title>
        <authorList>
            <person name="Li Z."/>
            <person name="Cheng H."/>
            <person name="Huo Y."/>
            <person name="Xu X."/>
        </authorList>
    </citation>
    <scope>NUCLEOTIDE SEQUENCE [LARGE SCALE GENOMIC DNA]</scope>
    <source>
        <strain evidence="2 3">CGMCC 1.7731</strain>
    </source>
</reference>
<dbReference type="PANTHER" id="PTHR28208">
    <property type="entry name" value="PHOSPHATIDATE PHOSPHATASE APP1"/>
    <property type="match status" value="1"/>
</dbReference>
<organism evidence="2 3">
    <name type="scientific">Altererythrobacter epoxidivorans</name>
    <dbReference type="NCBI Taxonomy" id="361183"/>
    <lineage>
        <taxon>Bacteria</taxon>
        <taxon>Pseudomonadati</taxon>
        <taxon>Pseudomonadota</taxon>
        <taxon>Alphaproteobacteria</taxon>
        <taxon>Sphingomonadales</taxon>
        <taxon>Erythrobacteraceae</taxon>
        <taxon>Altererythrobacter</taxon>
    </lineage>
</organism>
<name>A0A0M4MA18_9SPHN</name>
<keyword evidence="3" id="KW-1185">Reference proteome</keyword>
<dbReference type="GO" id="GO:0008195">
    <property type="term" value="F:phosphatidate phosphatase activity"/>
    <property type="evidence" value="ECO:0007669"/>
    <property type="project" value="InterPro"/>
</dbReference>
<dbReference type="Proteomes" id="UP000057938">
    <property type="component" value="Chromosome"/>
</dbReference>
<dbReference type="PATRIC" id="fig|361183.4.peg.2421"/>
<dbReference type="PANTHER" id="PTHR28208:SF3">
    <property type="entry name" value="PHOSPHATIDATE PHOSPHATASE APP1"/>
    <property type="match status" value="1"/>
</dbReference>
<evidence type="ECO:0000259" key="1">
    <source>
        <dbReference type="Pfam" id="PF09949"/>
    </source>
</evidence>
<gene>
    <name evidence="2" type="ORF">AMC99_02466</name>
</gene>
<dbReference type="OrthoDB" id="9789875at2"/>
<dbReference type="AlphaFoldDB" id="A0A0M4MA18"/>
<dbReference type="InterPro" id="IPR052935">
    <property type="entry name" value="Mg2+_PAP"/>
</dbReference>
<sequence length="364" mass="40349">MVLPTRPVRIQPYYGYRNEDRLRISARALRADHHRYDRRGRIQAFRTMLAHFVSHEVAGLAVKLVVERNDGLRSDHHAQTDAEGFVHFDVELNGKWLHAKHTRWEVVELHWTNRNGDQCVEGHVLSPGDHADLAVISDIDDTIIETGITGGVRSLLRNWRRVLAELPDDRIAVPGADAFYGALGGGALLDPDMAQAGKGVPATHRPFFYVSSSPWNLFSYLVAFKQARGLPLGPIMLRDWGMNSETFGSSSHGAHKTEAIGDILAHYPHLRFALIGDDTQGDLPAYAELVERFPTRIAAIFIRTAAGEPLSAEEIAGKATIEAHSVPLWLGDDYSTGQNFLRAAGLSSDRDAEKIVETVEQEAK</sequence>
<dbReference type="Pfam" id="PF09949">
    <property type="entry name" value="APP1_cat"/>
    <property type="match status" value="1"/>
</dbReference>
<feature type="domain" description="Phosphatidate phosphatase APP1 catalytic" evidence="1">
    <location>
        <begin position="134"/>
        <end position="303"/>
    </location>
</feature>
<protein>
    <recommendedName>
        <fullName evidence="1">Phosphatidate phosphatase APP1 catalytic domain-containing protein</fullName>
    </recommendedName>
</protein>
<evidence type="ECO:0000313" key="3">
    <source>
        <dbReference type="Proteomes" id="UP000057938"/>
    </source>
</evidence>